<dbReference type="KEGG" id="olu:OSTLU_25883"/>
<dbReference type="Gramene" id="ABP01069">
    <property type="protein sequence ID" value="ABP01069"/>
    <property type="gene ID" value="OSTLU_25883"/>
</dbReference>
<dbReference type="RefSeq" id="XP_001422752.1">
    <property type="nucleotide sequence ID" value="XM_001422715.1"/>
</dbReference>
<reference evidence="1 2" key="1">
    <citation type="journal article" date="2007" name="Proc. Natl. Acad. Sci. U.S.A.">
        <title>The tiny eukaryote Ostreococcus provides genomic insights into the paradox of plankton speciation.</title>
        <authorList>
            <person name="Palenik B."/>
            <person name="Grimwood J."/>
            <person name="Aerts A."/>
            <person name="Rouze P."/>
            <person name="Salamov A."/>
            <person name="Putnam N."/>
            <person name="Dupont C."/>
            <person name="Jorgensen R."/>
            <person name="Derelle E."/>
            <person name="Rombauts S."/>
            <person name="Zhou K."/>
            <person name="Otillar R."/>
            <person name="Merchant S.S."/>
            <person name="Podell S."/>
            <person name="Gaasterland T."/>
            <person name="Napoli C."/>
            <person name="Gendler K."/>
            <person name="Manuell A."/>
            <person name="Tai V."/>
            <person name="Vallon O."/>
            <person name="Piganeau G."/>
            <person name="Jancek S."/>
            <person name="Heijde M."/>
            <person name="Jabbari K."/>
            <person name="Bowler C."/>
            <person name="Lohr M."/>
            <person name="Robbens S."/>
            <person name="Werner G."/>
            <person name="Dubchak I."/>
            <person name="Pazour G.J."/>
            <person name="Ren Q."/>
            <person name="Paulsen I."/>
            <person name="Delwiche C."/>
            <person name="Schmutz J."/>
            <person name="Rokhsar D."/>
            <person name="Van de Peer Y."/>
            <person name="Moreau H."/>
            <person name="Grigoriev I.V."/>
        </authorList>
    </citation>
    <scope>NUCLEOTIDE SEQUENCE [LARGE SCALE GENOMIC DNA]</scope>
    <source>
        <strain evidence="1 2">CCE9901</strain>
    </source>
</reference>
<evidence type="ECO:0000313" key="1">
    <source>
        <dbReference type="EMBL" id="ABP01069.1"/>
    </source>
</evidence>
<dbReference type="AlphaFoldDB" id="A4SBC4"/>
<evidence type="ECO:0000313" key="2">
    <source>
        <dbReference type="Proteomes" id="UP000001568"/>
    </source>
</evidence>
<gene>
    <name evidence="1" type="ORF">OSTLU_25883</name>
</gene>
<dbReference type="Proteomes" id="UP000001568">
    <property type="component" value="Chromosome 20"/>
</dbReference>
<dbReference type="GeneID" id="5006809"/>
<accession>A4SBC4</accession>
<keyword evidence="2" id="KW-1185">Reference proteome</keyword>
<name>A4SBC4_OSTLU</name>
<dbReference type="OrthoDB" id="498696at2759"/>
<sequence>MGRFRGVDAPEIDLDAYVASLTPSRARHASHARASASRDAVRVARWLENEKVLLLTFRDAATQRRALGRLSMFIEDPEWRGKIADALPSGARGGVANYSGHNARAREVCAFYAAARREGGCWEDEEAVVEALVRCGALRRNEDGAVEVSESAMGRGGWCEYDGEDDDEESVVPETCVIAVCASGDAREVQDALLHEAMHGLWYARENYASWCYEFYRGDALGDEERAIWVDFLRELRYDVSVREVVVNEFQAYMATERVLFGGDGATANKGKKSGGAIVRAGDALAAMQKKFAAAARDAVPDPPRCGQLTVVWE</sequence>
<dbReference type="eggNOG" id="ENOG502R8WZ">
    <property type="taxonomic scope" value="Eukaryota"/>
</dbReference>
<protein>
    <submittedName>
        <fullName evidence="1">Uncharacterized protein</fullName>
    </submittedName>
</protein>
<dbReference type="HOGENOM" id="CLU_886793_0_0_1"/>
<dbReference type="EMBL" id="CP000600">
    <property type="protein sequence ID" value="ABP01069.1"/>
    <property type="molecule type" value="Genomic_DNA"/>
</dbReference>
<proteinExistence type="predicted"/>
<dbReference type="OMA" id="HEAMHMV"/>
<organism evidence="1 2">
    <name type="scientific">Ostreococcus lucimarinus (strain CCE9901)</name>
    <dbReference type="NCBI Taxonomy" id="436017"/>
    <lineage>
        <taxon>Eukaryota</taxon>
        <taxon>Viridiplantae</taxon>
        <taxon>Chlorophyta</taxon>
        <taxon>Mamiellophyceae</taxon>
        <taxon>Mamiellales</taxon>
        <taxon>Bathycoccaceae</taxon>
        <taxon>Ostreococcus</taxon>
    </lineage>
</organism>